<dbReference type="SUPFAM" id="SSF56935">
    <property type="entry name" value="Porins"/>
    <property type="match status" value="1"/>
</dbReference>
<organism evidence="6 7">
    <name type="scientific">Dyadobacter koreensis</name>
    <dbReference type="NCBI Taxonomy" id="408657"/>
    <lineage>
        <taxon>Bacteria</taxon>
        <taxon>Pseudomonadati</taxon>
        <taxon>Bacteroidota</taxon>
        <taxon>Cytophagia</taxon>
        <taxon>Cytophagales</taxon>
        <taxon>Spirosomataceae</taxon>
        <taxon>Dyadobacter</taxon>
    </lineage>
</organism>
<evidence type="ECO:0000256" key="4">
    <source>
        <dbReference type="SAM" id="SignalP"/>
    </source>
</evidence>
<dbReference type="STRING" id="408657.SAMN04487995_2017"/>
<keyword evidence="2" id="KW-0472">Membrane</keyword>
<evidence type="ECO:0000259" key="5">
    <source>
        <dbReference type="Pfam" id="PF14905"/>
    </source>
</evidence>
<keyword evidence="3" id="KW-0998">Cell outer membrane</keyword>
<dbReference type="Gene3D" id="2.60.40.1120">
    <property type="entry name" value="Carboxypeptidase-like, regulatory domain"/>
    <property type="match status" value="1"/>
</dbReference>
<evidence type="ECO:0000256" key="3">
    <source>
        <dbReference type="ARBA" id="ARBA00023237"/>
    </source>
</evidence>
<dbReference type="GO" id="GO:0030246">
    <property type="term" value="F:carbohydrate binding"/>
    <property type="evidence" value="ECO:0007669"/>
    <property type="project" value="InterPro"/>
</dbReference>
<dbReference type="GO" id="GO:0009279">
    <property type="term" value="C:cell outer membrane"/>
    <property type="evidence" value="ECO:0007669"/>
    <property type="project" value="UniProtKB-SubCell"/>
</dbReference>
<evidence type="ECO:0000313" key="7">
    <source>
        <dbReference type="Proteomes" id="UP000199532"/>
    </source>
</evidence>
<gene>
    <name evidence="6" type="ORF">SAMN04487995_2017</name>
</gene>
<feature type="signal peptide" evidence="4">
    <location>
        <begin position="1"/>
        <end position="19"/>
    </location>
</feature>
<evidence type="ECO:0000256" key="1">
    <source>
        <dbReference type="ARBA" id="ARBA00004442"/>
    </source>
</evidence>
<dbReference type="Pfam" id="PF14905">
    <property type="entry name" value="OMP_b-brl_3"/>
    <property type="match status" value="1"/>
</dbReference>
<proteinExistence type="predicted"/>
<feature type="chain" id="PRO_5011725840" evidence="4">
    <location>
        <begin position="20"/>
        <end position="934"/>
    </location>
</feature>
<reference evidence="6 7" key="1">
    <citation type="submission" date="2016-10" db="EMBL/GenBank/DDBJ databases">
        <authorList>
            <person name="de Groot N.N."/>
        </authorList>
    </citation>
    <scope>NUCLEOTIDE SEQUENCE [LARGE SCALE GENOMIC DNA]</scope>
    <source>
        <strain evidence="6 7">DSM 19938</strain>
    </source>
</reference>
<dbReference type="InterPro" id="IPR036942">
    <property type="entry name" value="Beta-barrel_TonB_sf"/>
</dbReference>
<keyword evidence="4" id="KW-0732">Signal</keyword>
<dbReference type="Pfam" id="PF13620">
    <property type="entry name" value="CarboxypepD_reg"/>
    <property type="match status" value="1"/>
</dbReference>
<dbReference type="EMBL" id="FNXY01000003">
    <property type="protein sequence ID" value="SEI75078.1"/>
    <property type="molecule type" value="Genomic_DNA"/>
</dbReference>
<evidence type="ECO:0000256" key="2">
    <source>
        <dbReference type="ARBA" id="ARBA00023136"/>
    </source>
</evidence>
<keyword evidence="6" id="KW-0675">Receptor</keyword>
<dbReference type="Gene3D" id="2.40.170.20">
    <property type="entry name" value="TonB-dependent receptor, beta-barrel domain"/>
    <property type="match status" value="1"/>
</dbReference>
<feature type="domain" description="Outer membrane protein beta-barrel" evidence="5">
    <location>
        <begin position="464"/>
        <end position="765"/>
    </location>
</feature>
<dbReference type="InterPro" id="IPR041700">
    <property type="entry name" value="OMP_b-brl_3"/>
</dbReference>
<keyword evidence="7" id="KW-1185">Reference proteome</keyword>
<protein>
    <submittedName>
        <fullName evidence="6">Outer membrane receptor proteins, mostly Fe transport</fullName>
    </submittedName>
</protein>
<sequence>MKKILLLLFSSLICLASYGQNTGRFTMKGIVADTAGAGLPEATVMLLLPKDSSLVNFGRTAKDGSFEFKNLRRISYLLKVSYVGYLPYQQNVTPNDGDVTNVGKLDMKFLNQDLYEVVIKTARAPLSIRGDTVEYDPRAFKVPPGSTVEDLIRKLPGMQVDADGNIKAQGEEVKRVTVDGKRFFGDDPKMATKNLPAEAINKVQVFNGKTEQSKVTGVDDGKREKTVNLELKDSHKKGGFGKAVAGVGTDSRVEGKVSYNRFDDKQQFAVLGFGNNTNQSGIARNDYQDFKGSQSFNWGDDGDFGFSGGIRYFGGEGDGITISPSYGSGSPGFTKNWAGGANYNYDTKKTKVSSSYFYNSTDAITDVMSSRDNFLNNSTFKSTDKNITKAFSGNHRPSFRLEKVLDSLNTIILISNSRINNGDSDYDSFQQYFRGGDTLSNRSTIDNSSLYNSFAMSNLLLYRHKFKKKGRNFAASVGYNINNSDGSSHLNSINEFFLDPSKNSSINQQNETESKRNQFKGSLSFIEPFAKKFYWETFYNFSLRKDEVDRNVFDVKDNDLLGNDFLTRYYTNDFTYNRLGSSVRYSNKGLNISLGLAAQQFDLKGKFGKDQTSTNFSYVDRSFFKVTPNVTLNYDLKQNRYLFMEYGLSVQEPTIADLQPVVDNSNPLNIVEGNPDLIPQSNHHVFAGYNMFNPASFTNLYVNVNYSYNVDQIVYNKTIDENLITTTKPMNISGGKNYGTYVYLGFPLKKTKVSMNVNAGINFRDNPIYINNVINKTKTDAYNFGARLDITPSDFFTLYTNANWNIADTRYSINTNQNQKVINSTYGADMNIKMPKEIYFNARFNYNSYVNNQFGFDQKQPILNLSVYKIVLKNKRGEVRLTANDVFKKNLGISQSATSNYYMETRTRTLSRYFMLSFTYNMRGMSASVKRSNY</sequence>
<evidence type="ECO:0000313" key="6">
    <source>
        <dbReference type="EMBL" id="SEI75078.1"/>
    </source>
</evidence>
<dbReference type="InterPro" id="IPR013784">
    <property type="entry name" value="Carb-bd-like_fold"/>
</dbReference>
<name>A0A1H6T4V7_9BACT</name>
<dbReference type="SUPFAM" id="SSF49452">
    <property type="entry name" value="Starch-binding domain-like"/>
    <property type="match status" value="1"/>
</dbReference>
<accession>A0A1H6T4V7</accession>
<comment type="subcellular location">
    <subcellularLocation>
        <location evidence="1">Cell outer membrane</location>
    </subcellularLocation>
</comment>
<dbReference type="AlphaFoldDB" id="A0A1H6T4V7"/>
<dbReference type="Proteomes" id="UP000199532">
    <property type="component" value="Unassembled WGS sequence"/>
</dbReference>